<feature type="compositionally biased region" description="Polar residues" evidence="1">
    <location>
        <begin position="35"/>
        <end position="56"/>
    </location>
</feature>
<name>A0ABU6WUY7_9FABA</name>
<accession>A0ABU6WUY7</accession>
<evidence type="ECO:0000256" key="2">
    <source>
        <dbReference type="SAM" id="Phobius"/>
    </source>
</evidence>
<protein>
    <submittedName>
        <fullName evidence="3">Uncharacterized protein</fullName>
    </submittedName>
</protein>
<keyword evidence="2" id="KW-0472">Membrane</keyword>
<keyword evidence="2" id="KW-0812">Transmembrane</keyword>
<evidence type="ECO:0000313" key="4">
    <source>
        <dbReference type="Proteomes" id="UP001341840"/>
    </source>
</evidence>
<keyword evidence="2" id="KW-1133">Transmembrane helix</keyword>
<evidence type="ECO:0000313" key="3">
    <source>
        <dbReference type="EMBL" id="MED6189119.1"/>
    </source>
</evidence>
<organism evidence="3 4">
    <name type="scientific">Stylosanthes scabra</name>
    <dbReference type="NCBI Taxonomy" id="79078"/>
    <lineage>
        <taxon>Eukaryota</taxon>
        <taxon>Viridiplantae</taxon>
        <taxon>Streptophyta</taxon>
        <taxon>Embryophyta</taxon>
        <taxon>Tracheophyta</taxon>
        <taxon>Spermatophyta</taxon>
        <taxon>Magnoliopsida</taxon>
        <taxon>eudicotyledons</taxon>
        <taxon>Gunneridae</taxon>
        <taxon>Pentapetalae</taxon>
        <taxon>rosids</taxon>
        <taxon>fabids</taxon>
        <taxon>Fabales</taxon>
        <taxon>Fabaceae</taxon>
        <taxon>Papilionoideae</taxon>
        <taxon>50 kb inversion clade</taxon>
        <taxon>dalbergioids sensu lato</taxon>
        <taxon>Dalbergieae</taxon>
        <taxon>Pterocarpus clade</taxon>
        <taxon>Stylosanthes</taxon>
    </lineage>
</organism>
<dbReference type="Proteomes" id="UP001341840">
    <property type="component" value="Unassembled WGS sequence"/>
</dbReference>
<gene>
    <name evidence="3" type="ORF">PIB30_092658</name>
</gene>
<dbReference type="EMBL" id="JASCZI010183169">
    <property type="protein sequence ID" value="MED6189119.1"/>
    <property type="molecule type" value="Genomic_DNA"/>
</dbReference>
<feature type="compositionally biased region" description="Basic and acidic residues" evidence="1">
    <location>
        <begin position="295"/>
        <end position="306"/>
    </location>
</feature>
<keyword evidence="4" id="KW-1185">Reference proteome</keyword>
<proteinExistence type="predicted"/>
<feature type="transmembrane region" description="Helical" evidence="2">
    <location>
        <begin position="410"/>
        <end position="434"/>
    </location>
</feature>
<comment type="caution">
    <text evidence="3">The sequence shown here is derived from an EMBL/GenBank/DDBJ whole genome shotgun (WGS) entry which is preliminary data.</text>
</comment>
<evidence type="ECO:0000256" key="1">
    <source>
        <dbReference type="SAM" id="MobiDB-lite"/>
    </source>
</evidence>
<dbReference type="PANTHER" id="PTHR33868">
    <property type="entry name" value="EXPRESSED PROTEIN"/>
    <property type="match status" value="1"/>
</dbReference>
<feature type="region of interest" description="Disordered" evidence="1">
    <location>
        <begin position="17"/>
        <end position="58"/>
    </location>
</feature>
<feature type="region of interest" description="Disordered" evidence="1">
    <location>
        <begin position="287"/>
        <end position="306"/>
    </location>
</feature>
<sequence>MASAEARAAFAVKHRFTTHDLRMPPDSSDHHPSSISQGLESDWSPNESNSSQMLHNRSSDKLPDMKWWLHVKTNAGGEANYRCQHLNSWESELDALSSRFVDADAKIGGDQSIKSFDSLYFVESANSSSEQPWNVSHKCVTKSNDAKLPKIEAARKNDLHLTPKMMDQEDFWIFDDHFVDCSADSYVSGQCKSTSSDLESQWMKAEKTRPWWCNARKDELGSMSSQKSLEETENCDLPQLNIKHFIDRSSSLDQKAKMGSSIANDITSGTLTSSCSFQDSERDLSLHISSSSQSKDSDSCDNDDRTISENNRKAELLKALCHSQTRAREAEMAAQQAYNEKEHIVSLFFRQASQLFAYKQWLHVLQLENLCLQLRNKNQPFLNLLPDVNKSYHRGAKRKTKRCGVIRKCAFAFALGLSLIGAGFFLGWTMGWMFPLI</sequence>
<feature type="compositionally biased region" description="Basic and acidic residues" evidence="1">
    <location>
        <begin position="17"/>
        <end position="32"/>
    </location>
</feature>
<reference evidence="3 4" key="1">
    <citation type="journal article" date="2023" name="Plants (Basel)">
        <title>Bridging the Gap: Combining Genomics and Transcriptomics Approaches to Understand Stylosanthes scabra, an Orphan Legume from the Brazilian Caatinga.</title>
        <authorList>
            <person name="Ferreira-Neto J.R.C."/>
            <person name="da Silva M.D."/>
            <person name="Binneck E."/>
            <person name="de Melo N.F."/>
            <person name="da Silva R.H."/>
            <person name="de Melo A.L.T.M."/>
            <person name="Pandolfi V."/>
            <person name="Bustamante F.O."/>
            <person name="Brasileiro-Vidal A.C."/>
            <person name="Benko-Iseppon A.M."/>
        </authorList>
    </citation>
    <scope>NUCLEOTIDE SEQUENCE [LARGE SCALE GENOMIC DNA]</scope>
    <source>
        <tissue evidence="3">Leaves</tissue>
    </source>
</reference>
<dbReference type="PANTHER" id="PTHR33868:SF19">
    <property type="entry name" value="PROTEIN, PUTATIVE-RELATED"/>
    <property type="match status" value="1"/>
</dbReference>